<dbReference type="PANTHER" id="PTHR44591">
    <property type="entry name" value="STRESS RESPONSE REGULATOR PROTEIN 1"/>
    <property type="match status" value="1"/>
</dbReference>
<dbReference type="Proteomes" id="UP000184603">
    <property type="component" value="Unassembled WGS sequence"/>
</dbReference>
<keyword evidence="6" id="KW-1185">Reference proteome</keyword>
<dbReference type="OrthoDB" id="5487947at2"/>
<dbReference type="InterPro" id="IPR011006">
    <property type="entry name" value="CheY-like_superfamily"/>
</dbReference>
<dbReference type="STRING" id="1121416.SAMN02745220_01434"/>
<gene>
    <name evidence="5" type="ORF">SAMN02745220_01434</name>
</gene>
<dbReference type="SUPFAM" id="SSF52172">
    <property type="entry name" value="CheY-like"/>
    <property type="match status" value="1"/>
</dbReference>
<dbReference type="SUPFAM" id="SSF141371">
    <property type="entry name" value="PilZ domain-like"/>
    <property type="match status" value="1"/>
</dbReference>
<protein>
    <submittedName>
        <fullName evidence="5">PilZ domain-containing protein</fullName>
    </submittedName>
</protein>
<dbReference type="Pfam" id="PF00072">
    <property type="entry name" value="Response_reg"/>
    <property type="match status" value="1"/>
</dbReference>
<evidence type="ECO:0000313" key="5">
    <source>
        <dbReference type="EMBL" id="SHO46341.1"/>
    </source>
</evidence>
<feature type="domain" description="Response regulatory" evidence="4">
    <location>
        <begin position="4"/>
        <end position="120"/>
    </location>
</feature>
<evidence type="ECO:0000256" key="2">
    <source>
        <dbReference type="ARBA" id="ARBA00023012"/>
    </source>
</evidence>
<evidence type="ECO:0000256" key="3">
    <source>
        <dbReference type="PROSITE-ProRule" id="PRU00169"/>
    </source>
</evidence>
<dbReference type="Pfam" id="PF14332">
    <property type="entry name" value="DUF4388"/>
    <property type="match status" value="1"/>
</dbReference>
<dbReference type="Gene3D" id="2.40.10.220">
    <property type="entry name" value="predicted glycosyltransferase like domains"/>
    <property type="match status" value="1"/>
</dbReference>
<evidence type="ECO:0000259" key="4">
    <source>
        <dbReference type="PROSITE" id="PS50110"/>
    </source>
</evidence>
<keyword evidence="1" id="KW-0597">Phosphoprotein</keyword>
<dbReference type="EMBL" id="FRFE01000005">
    <property type="protein sequence ID" value="SHO46341.1"/>
    <property type="molecule type" value="Genomic_DNA"/>
</dbReference>
<accession>A0A1M7Y2Y6</accession>
<sequence length="347" mass="38691">MMNNVLVVDNDQAMLRSLTSLLQSQGGFLNVLSATHGSQALTIMRKMPVRIVITAIRVPEVDGFELVARLAREYPATKVIVMTNESKPLLRARIKQFPSAVYLDQTHDLSMLTKRVFTELQIDYGGQVRGINLSSFLQMMALETRSCTLKVSSKDQFGFLWLEQGELIAARNAEKSGKDAALQILAWKNVFIDIDYAPRQIKREISIPLMMLILESGQLDDEMRSESTNHRQHERYELLVALDFDIEQMTRHCYLRDISLGGAYIETDHDIGIGESITLSLSSPVLRSNCSVDATVVRKDSRGIGILFKLSGPHQGKMIQAMIDGSLALPPSHSNRVEPYQGAPAAS</sequence>
<dbReference type="SMART" id="SM00448">
    <property type="entry name" value="REC"/>
    <property type="match status" value="1"/>
</dbReference>
<keyword evidence="2" id="KW-0902">Two-component regulatory system</keyword>
<dbReference type="GO" id="GO:0000160">
    <property type="term" value="P:phosphorelay signal transduction system"/>
    <property type="evidence" value="ECO:0007669"/>
    <property type="project" value="UniProtKB-KW"/>
</dbReference>
<dbReference type="Gene3D" id="3.40.50.2300">
    <property type="match status" value="1"/>
</dbReference>
<evidence type="ECO:0000256" key="1">
    <source>
        <dbReference type="ARBA" id="ARBA00022553"/>
    </source>
</evidence>
<dbReference type="PANTHER" id="PTHR44591:SF14">
    <property type="entry name" value="PROTEIN PILG"/>
    <property type="match status" value="1"/>
</dbReference>
<dbReference type="InterPro" id="IPR001789">
    <property type="entry name" value="Sig_transdc_resp-reg_receiver"/>
</dbReference>
<dbReference type="GO" id="GO:0035438">
    <property type="term" value="F:cyclic-di-GMP binding"/>
    <property type="evidence" value="ECO:0007669"/>
    <property type="project" value="InterPro"/>
</dbReference>
<organism evidence="5 6">
    <name type="scientific">Desulfopila aestuarii DSM 18488</name>
    <dbReference type="NCBI Taxonomy" id="1121416"/>
    <lineage>
        <taxon>Bacteria</taxon>
        <taxon>Pseudomonadati</taxon>
        <taxon>Thermodesulfobacteriota</taxon>
        <taxon>Desulfobulbia</taxon>
        <taxon>Desulfobulbales</taxon>
        <taxon>Desulfocapsaceae</taxon>
        <taxon>Desulfopila</taxon>
    </lineage>
</organism>
<reference evidence="5 6" key="1">
    <citation type="submission" date="2016-12" db="EMBL/GenBank/DDBJ databases">
        <authorList>
            <person name="Song W.-J."/>
            <person name="Kurnit D.M."/>
        </authorList>
    </citation>
    <scope>NUCLEOTIDE SEQUENCE [LARGE SCALE GENOMIC DNA]</scope>
    <source>
        <strain evidence="5 6">DSM 18488</strain>
    </source>
</reference>
<proteinExistence type="predicted"/>
<evidence type="ECO:0000313" key="6">
    <source>
        <dbReference type="Proteomes" id="UP000184603"/>
    </source>
</evidence>
<dbReference type="InterPro" id="IPR050595">
    <property type="entry name" value="Bact_response_regulator"/>
</dbReference>
<dbReference type="InterPro" id="IPR025497">
    <property type="entry name" value="PatA-like_N"/>
</dbReference>
<name>A0A1M7Y2Y6_9BACT</name>
<dbReference type="RefSeq" id="WP_073612769.1">
    <property type="nucleotide sequence ID" value="NZ_FRFE01000005.1"/>
</dbReference>
<dbReference type="AlphaFoldDB" id="A0A1M7Y2Y6"/>
<dbReference type="InterPro" id="IPR009875">
    <property type="entry name" value="PilZ_domain"/>
</dbReference>
<dbReference type="Pfam" id="PF07238">
    <property type="entry name" value="PilZ"/>
    <property type="match status" value="1"/>
</dbReference>
<comment type="caution">
    <text evidence="3">Lacks conserved residue(s) required for the propagation of feature annotation.</text>
</comment>
<dbReference type="PROSITE" id="PS50110">
    <property type="entry name" value="RESPONSE_REGULATORY"/>
    <property type="match status" value="1"/>
</dbReference>